<dbReference type="InterPro" id="IPR036291">
    <property type="entry name" value="NAD(P)-bd_dom_sf"/>
</dbReference>
<sequence>MKKLGMGLVGPGFIAAHHLDAVRRLGNVEIVGIAGSSLESAKKRARELNAGRAYASYPELLADPAVQVVHNTTPNHLHREVSLAALRAGKHVISDKPLASNTQEARELYEAAREAHVAHVVTFNYRGYPLVQQARAMIAKGKVGPAVFVHGCYLQDWLTDERAYSWRLDPKLGGASSALGDIGSHWCDLAEHVTGARITAVLADLHTAVPVREVPAASPKAFAGAAKSTPRRKIKITSEDLASVLLRFDNGARGCVTVGQVLPGHKNDLRLEVSGRLASLAWRQEQPNELWIGHHAQANTLLTRDPALLDPAARGYAHLPAGHPEAWADAFRNLMADAYAWIRRGGTPETKPAALPTFADGYRNSLLVDAMLKSHAAGGVWQHVEDPLGPQRTKGKRE</sequence>
<dbReference type="InterPro" id="IPR055170">
    <property type="entry name" value="GFO_IDH_MocA-like_dom"/>
</dbReference>
<dbReference type="SUPFAM" id="SSF55347">
    <property type="entry name" value="Glyceraldehyde-3-phosphate dehydrogenase-like, C-terminal domain"/>
    <property type="match status" value="1"/>
</dbReference>
<proteinExistence type="predicted"/>
<dbReference type="SUPFAM" id="SSF51735">
    <property type="entry name" value="NAD(P)-binding Rossmann-fold domains"/>
    <property type="match status" value="1"/>
</dbReference>
<name>A0A4R3YNG5_9GAMM</name>
<dbReference type="Proteomes" id="UP000295645">
    <property type="component" value="Unassembled WGS sequence"/>
</dbReference>
<dbReference type="Pfam" id="PF22725">
    <property type="entry name" value="GFO_IDH_MocA_C3"/>
    <property type="match status" value="1"/>
</dbReference>
<feature type="domain" description="Gfo/Idh/MocA-like oxidoreductase N-terminal" evidence="1">
    <location>
        <begin position="6"/>
        <end position="121"/>
    </location>
</feature>
<protein>
    <submittedName>
        <fullName evidence="3">Putative dehydrogenase</fullName>
    </submittedName>
</protein>
<dbReference type="OrthoDB" id="9801953at2"/>
<dbReference type="InterPro" id="IPR051317">
    <property type="entry name" value="Gfo/Idh/MocA_oxidoreduct"/>
</dbReference>
<gene>
    <name evidence="3" type="ORF">EC912_10632</name>
</gene>
<dbReference type="PANTHER" id="PTHR43708">
    <property type="entry name" value="CONSERVED EXPRESSED OXIDOREDUCTASE (EUROFUNG)"/>
    <property type="match status" value="1"/>
</dbReference>
<reference evidence="3 4" key="1">
    <citation type="submission" date="2019-03" db="EMBL/GenBank/DDBJ databases">
        <title>Above-ground endophytic microbial communities from plants in different locations in the United States.</title>
        <authorList>
            <person name="Frank C."/>
        </authorList>
    </citation>
    <scope>NUCLEOTIDE SEQUENCE [LARGE SCALE GENOMIC DNA]</scope>
    <source>
        <strain evidence="3 4">LP_13_YM</strain>
    </source>
</reference>
<dbReference type="GO" id="GO:0000166">
    <property type="term" value="F:nucleotide binding"/>
    <property type="evidence" value="ECO:0007669"/>
    <property type="project" value="InterPro"/>
</dbReference>
<evidence type="ECO:0000259" key="2">
    <source>
        <dbReference type="Pfam" id="PF22725"/>
    </source>
</evidence>
<dbReference type="Gene3D" id="3.40.50.720">
    <property type="entry name" value="NAD(P)-binding Rossmann-like Domain"/>
    <property type="match status" value="1"/>
</dbReference>
<dbReference type="AlphaFoldDB" id="A0A4R3YNG5"/>
<keyword evidence="4" id="KW-1185">Reference proteome</keyword>
<accession>A0A4R3YNG5</accession>
<evidence type="ECO:0000313" key="4">
    <source>
        <dbReference type="Proteomes" id="UP000295645"/>
    </source>
</evidence>
<feature type="domain" description="GFO/IDH/MocA-like oxidoreductase" evidence="2">
    <location>
        <begin position="131"/>
        <end position="280"/>
    </location>
</feature>
<dbReference type="RefSeq" id="WP_132145327.1">
    <property type="nucleotide sequence ID" value="NZ_SMCS01000006.1"/>
</dbReference>
<dbReference type="Pfam" id="PF01408">
    <property type="entry name" value="GFO_IDH_MocA"/>
    <property type="match status" value="1"/>
</dbReference>
<dbReference type="EMBL" id="SMCS01000006">
    <property type="protein sequence ID" value="TCV92694.1"/>
    <property type="molecule type" value="Genomic_DNA"/>
</dbReference>
<evidence type="ECO:0000259" key="1">
    <source>
        <dbReference type="Pfam" id="PF01408"/>
    </source>
</evidence>
<dbReference type="InterPro" id="IPR000683">
    <property type="entry name" value="Gfo/Idh/MocA-like_OxRdtase_N"/>
</dbReference>
<dbReference type="Gene3D" id="3.30.360.10">
    <property type="entry name" value="Dihydrodipicolinate Reductase, domain 2"/>
    <property type="match status" value="1"/>
</dbReference>
<comment type="caution">
    <text evidence="3">The sequence shown here is derived from an EMBL/GenBank/DDBJ whole genome shotgun (WGS) entry which is preliminary data.</text>
</comment>
<evidence type="ECO:0000313" key="3">
    <source>
        <dbReference type="EMBL" id="TCV92694.1"/>
    </source>
</evidence>
<organism evidence="3 4">
    <name type="scientific">Luteibacter rhizovicinus</name>
    <dbReference type="NCBI Taxonomy" id="242606"/>
    <lineage>
        <taxon>Bacteria</taxon>
        <taxon>Pseudomonadati</taxon>
        <taxon>Pseudomonadota</taxon>
        <taxon>Gammaproteobacteria</taxon>
        <taxon>Lysobacterales</taxon>
        <taxon>Rhodanobacteraceae</taxon>
        <taxon>Luteibacter</taxon>
    </lineage>
</organism>
<dbReference type="PANTHER" id="PTHR43708:SF3">
    <property type="entry name" value="OXIDOREDUCTASE"/>
    <property type="match status" value="1"/>
</dbReference>